<evidence type="ECO:0000313" key="10">
    <source>
        <dbReference type="EMBL" id="MBB3078753.1"/>
    </source>
</evidence>
<accession>A0A7W5F3S0</accession>
<keyword evidence="6 8" id="KW-1133">Transmembrane helix</keyword>
<dbReference type="RefSeq" id="WP_184595566.1">
    <property type="nucleotide sequence ID" value="NZ_BMUP01000002.1"/>
</dbReference>
<name>A0A7W5F3S0_9ACTN</name>
<feature type="transmembrane region" description="Helical" evidence="8">
    <location>
        <begin position="105"/>
        <end position="128"/>
    </location>
</feature>
<dbReference type="CDD" id="cd06261">
    <property type="entry name" value="TM_PBP2"/>
    <property type="match status" value="1"/>
</dbReference>
<dbReference type="SUPFAM" id="SSF161098">
    <property type="entry name" value="MetI-like"/>
    <property type="match status" value="1"/>
</dbReference>
<feature type="transmembrane region" description="Helical" evidence="8">
    <location>
        <begin position="12"/>
        <end position="37"/>
    </location>
</feature>
<dbReference type="PANTHER" id="PTHR43357">
    <property type="entry name" value="INNER MEMBRANE ABC TRANSPORTER PERMEASE PROTEIN YDCV"/>
    <property type="match status" value="1"/>
</dbReference>
<dbReference type="AlphaFoldDB" id="A0A7W5F3S0"/>
<keyword evidence="2 8" id="KW-0813">Transport</keyword>
<organism evidence="10 11">
    <name type="scientific">Streptomyces violarus</name>
    <dbReference type="NCBI Taxonomy" id="67380"/>
    <lineage>
        <taxon>Bacteria</taxon>
        <taxon>Bacillati</taxon>
        <taxon>Actinomycetota</taxon>
        <taxon>Actinomycetes</taxon>
        <taxon>Kitasatosporales</taxon>
        <taxon>Streptomycetaceae</taxon>
        <taxon>Streptomyces</taxon>
    </lineage>
</organism>
<evidence type="ECO:0000256" key="4">
    <source>
        <dbReference type="ARBA" id="ARBA00022519"/>
    </source>
</evidence>
<dbReference type="PANTHER" id="PTHR43357:SF4">
    <property type="entry name" value="INNER MEMBRANE ABC TRANSPORTER PERMEASE PROTEIN YDCV"/>
    <property type="match status" value="1"/>
</dbReference>
<keyword evidence="5 8" id="KW-0812">Transmembrane</keyword>
<evidence type="ECO:0000256" key="3">
    <source>
        <dbReference type="ARBA" id="ARBA00022475"/>
    </source>
</evidence>
<comment type="subcellular location">
    <subcellularLocation>
        <location evidence="1">Cell inner membrane</location>
        <topology evidence="1">Multi-pass membrane protein</topology>
    </subcellularLocation>
    <subcellularLocation>
        <location evidence="8">Cell membrane</location>
        <topology evidence="8">Multi-pass membrane protein</topology>
    </subcellularLocation>
</comment>
<evidence type="ECO:0000313" key="11">
    <source>
        <dbReference type="Proteomes" id="UP000572907"/>
    </source>
</evidence>
<dbReference type="PROSITE" id="PS50928">
    <property type="entry name" value="ABC_TM1"/>
    <property type="match status" value="1"/>
</dbReference>
<gene>
    <name evidence="10" type="ORF">FHS41_005284</name>
</gene>
<evidence type="ECO:0000256" key="6">
    <source>
        <dbReference type="ARBA" id="ARBA00022989"/>
    </source>
</evidence>
<comment type="similarity">
    <text evidence="8">Belongs to the binding-protein-dependent transport system permease family.</text>
</comment>
<keyword evidence="7 8" id="KW-0472">Membrane</keyword>
<dbReference type="InterPro" id="IPR035906">
    <property type="entry name" value="MetI-like_sf"/>
</dbReference>
<dbReference type="Proteomes" id="UP000572907">
    <property type="component" value="Unassembled WGS sequence"/>
</dbReference>
<dbReference type="Gene3D" id="1.10.3720.10">
    <property type="entry name" value="MetI-like"/>
    <property type="match status" value="1"/>
</dbReference>
<feature type="transmembrane region" description="Helical" evidence="8">
    <location>
        <begin position="181"/>
        <end position="203"/>
    </location>
</feature>
<dbReference type="GO" id="GO:0055085">
    <property type="term" value="P:transmembrane transport"/>
    <property type="evidence" value="ECO:0007669"/>
    <property type="project" value="InterPro"/>
</dbReference>
<dbReference type="EMBL" id="JACHXE010000005">
    <property type="protein sequence ID" value="MBB3078753.1"/>
    <property type="molecule type" value="Genomic_DNA"/>
</dbReference>
<keyword evidence="4" id="KW-0997">Cell inner membrane</keyword>
<proteinExistence type="inferred from homology"/>
<feature type="transmembrane region" description="Helical" evidence="8">
    <location>
        <begin position="134"/>
        <end position="160"/>
    </location>
</feature>
<dbReference type="GO" id="GO:0005886">
    <property type="term" value="C:plasma membrane"/>
    <property type="evidence" value="ECO:0007669"/>
    <property type="project" value="UniProtKB-SubCell"/>
</dbReference>
<feature type="transmembrane region" description="Helical" evidence="8">
    <location>
        <begin position="67"/>
        <end position="93"/>
    </location>
</feature>
<dbReference type="InterPro" id="IPR000515">
    <property type="entry name" value="MetI-like"/>
</dbReference>
<sequence length="288" mass="30150">MIELRATLAGRIALAVLSTLILLFLALPIVVIVVTSFGKDAFGSFPPEAWTLGWYQQLFADGSKWPAALSLSVLVASMTTVFSLVLGITAATALVRSDLPLRSAVYGLVLAPLVIPQVVIALGLFLLFEPAAMLGSPIAIAFGHTVLASPIAVMILMATLKGIDERLEDAAASMGASRLTVWRRITFPLAAPGMIAAAIFSFITSFDEFFISQFLSSVDTVTLPVQVFNVLQYNVDPSVTAISAILIAVAVVALALVAAVRRLGGPGKQAGLLPTESAVSLPAGSETR</sequence>
<evidence type="ECO:0000259" key="9">
    <source>
        <dbReference type="PROSITE" id="PS50928"/>
    </source>
</evidence>
<evidence type="ECO:0000256" key="1">
    <source>
        <dbReference type="ARBA" id="ARBA00004429"/>
    </source>
</evidence>
<protein>
    <submittedName>
        <fullName evidence="10">Putative spermidine/putrescine transport system permease protein</fullName>
    </submittedName>
</protein>
<evidence type="ECO:0000256" key="8">
    <source>
        <dbReference type="RuleBase" id="RU363032"/>
    </source>
</evidence>
<dbReference type="Pfam" id="PF00528">
    <property type="entry name" value="BPD_transp_1"/>
    <property type="match status" value="1"/>
</dbReference>
<comment type="caution">
    <text evidence="10">The sequence shown here is derived from an EMBL/GenBank/DDBJ whole genome shotgun (WGS) entry which is preliminary data.</text>
</comment>
<feature type="transmembrane region" description="Helical" evidence="8">
    <location>
        <begin position="239"/>
        <end position="260"/>
    </location>
</feature>
<reference evidence="10 11" key="1">
    <citation type="submission" date="2020-08" db="EMBL/GenBank/DDBJ databases">
        <title>Genomic Encyclopedia of Type Strains, Phase III (KMG-III): the genomes of soil and plant-associated and newly described type strains.</title>
        <authorList>
            <person name="Whitman W."/>
        </authorList>
    </citation>
    <scope>NUCLEOTIDE SEQUENCE [LARGE SCALE GENOMIC DNA]</scope>
    <source>
        <strain evidence="10 11">CECT 3237</strain>
    </source>
</reference>
<evidence type="ECO:0000256" key="5">
    <source>
        <dbReference type="ARBA" id="ARBA00022692"/>
    </source>
</evidence>
<keyword evidence="3" id="KW-1003">Cell membrane</keyword>
<keyword evidence="11" id="KW-1185">Reference proteome</keyword>
<feature type="domain" description="ABC transmembrane type-1" evidence="9">
    <location>
        <begin position="69"/>
        <end position="258"/>
    </location>
</feature>
<evidence type="ECO:0000256" key="2">
    <source>
        <dbReference type="ARBA" id="ARBA00022448"/>
    </source>
</evidence>
<evidence type="ECO:0000256" key="7">
    <source>
        <dbReference type="ARBA" id="ARBA00023136"/>
    </source>
</evidence>